<dbReference type="InterPro" id="IPR002577">
    <property type="entry name" value="HTH_HxlR"/>
</dbReference>
<evidence type="ECO:0000259" key="4">
    <source>
        <dbReference type="PROSITE" id="PS51118"/>
    </source>
</evidence>
<protein>
    <submittedName>
        <fullName evidence="5">Helix-turn-helix transcriptional regulator</fullName>
    </submittedName>
</protein>
<reference evidence="5" key="2">
    <citation type="submission" date="2021-03" db="EMBL/GenBank/DDBJ databases">
        <authorList>
            <person name="Cao W."/>
        </authorList>
    </citation>
    <scope>NUCLEOTIDE SEQUENCE</scope>
    <source>
        <strain evidence="5">110414</strain>
    </source>
</reference>
<evidence type="ECO:0000313" key="6">
    <source>
        <dbReference type="Proteomes" id="UP000673447"/>
    </source>
</evidence>
<dbReference type="InterPro" id="IPR036388">
    <property type="entry name" value="WH-like_DNA-bd_sf"/>
</dbReference>
<evidence type="ECO:0000313" key="5">
    <source>
        <dbReference type="EMBL" id="MBP3985655.1"/>
    </source>
</evidence>
<accession>A0A940X583</accession>
<dbReference type="Proteomes" id="UP000673447">
    <property type="component" value="Unassembled WGS sequence"/>
</dbReference>
<keyword evidence="3" id="KW-0804">Transcription</keyword>
<keyword evidence="6" id="KW-1185">Reference proteome</keyword>
<reference evidence="5" key="1">
    <citation type="journal article" date="2016" name="Int. J. Syst. Evol. Microbiol.">
        <title>Pseudoxanthomonas helianthi sp. nov., isolated from roots of Jerusalem artichoke (Helianthus tuberosus).</title>
        <authorList>
            <person name="Kittiwongwattana C."/>
            <person name="Thawai C."/>
        </authorList>
    </citation>
    <scope>NUCLEOTIDE SEQUENCE</scope>
    <source>
        <strain evidence="5">110414</strain>
    </source>
</reference>
<evidence type="ECO:0000256" key="1">
    <source>
        <dbReference type="ARBA" id="ARBA00023015"/>
    </source>
</evidence>
<dbReference type="EMBL" id="JAGKTC010000003">
    <property type="protein sequence ID" value="MBP3985655.1"/>
    <property type="molecule type" value="Genomic_DNA"/>
</dbReference>
<name>A0A940X583_9GAMM</name>
<organism evidence="5 6">
    <name type="scientific">Pseudoxanthomonas helianthi</name>
    <dbReference type="NCBI Taxonomy" id="1453541"/>
    <lineage>
        <taxon>Bacteria</taxon>
        <taxon>Pseudomonadati</taxon>
        <taxon>Pseudomonadota</taxon>
        <taxon>Gammaproteobacteria</taxon>
        <taxon>Lysobacterales</taxon>
        <taxon>Lysobacteraceae</taxon>
        <taxon>Pseudoxanthomonas</taxon>
    </lineage>
</organism>
<gene>
    <name evidence="5" type="ORF">J5837_14680</name>
</gene>
<proteinExistence type="predicted"/>
<comment type="caution">
    <text evidence="5">The sequence shown here is derived from an EMBL/GenBank/DDBJ whole genome shotgun (WGS) entry which is preliminary data.</text>
</comment>
<dbReference type="InterPro" id="IPR036390">
    <property type="entry name" value="WH_DNA-bd_sf"/>
</dbReference>
<evidence type="ECO:0000256" key="3">
    <source>
        <dbReference type="ARBA" id="ARBA00023163"/>
    </source>
</evidence>
<evidence type="ECO:0000256" key="2">
    <source>
        <dbReference type="ARBA" id="ARBA00023125"/>
    </source>
</evidence>
<dbReference type="PANTHER" id="PTHR33204">
    <property type="entry name" value="TRANSCRIPTIONAL REGULATOR, MARR FAMILY"/>
    <property type="match status" value="1"/>
</dbReference>
<dbReference type="Gene3D" id="1.10.10.10">
    <property type="entry name" value="Winged helix-like DNA-binding domain superfamily/Winged helix DNA-binding domain"/>
    <property type="match status" value="1"/>
</dbReference>
<dbReference type="GO" id="GO:0003677">
    <property type="term" value="F:DNA binding"/>
    <property type="evidence" value="ECO:0007669"/>
    <property type="project" value="UniProtKB-KW"/>
</dbReference>
<dbReference type="Pfam" id="PF01638">
    <property type="entry name" value="HxlR"/>
    <property type="match status" value="1"/>
</dbReference>
<dbReference type="RefSeq" id="WP_210537502.1">
    <property type="nucleotide sequence ID" value="NZ_JAGKTC010000003.1"/>
</dbReference>
<dbReference type="PANTHER" id="PTHR33204:SF29">
    <property type="entry name" value="TRANSCRIPTIONAL REGULATOR"/>
    <property type="match status" value="1"/>
</dbReference>
<feature type="domain" description="HTH hxlR-type" evidence="4">
    <location>
        <begin position="22"/>
        <end position="120"/>
    </location>
</feature>
<dbReference type="SUPFAM" id="SSF46785">
    <property type="entry name" value="Winged helix' DNA-binding domain"/>
    <property type="match status" value="1"/>
</dbReference>
<dbReference type="AlphaFoldDB" id="A0A940X583"/>
<sequence>MFKNAPAGKYLRPARANPLPGCPLAAAFAAFGGKWKLTLLYWIGREESHFSSLHRRAAPISPKVLTEQLRELESDGLIERMPLGPVPAPVAYALTSYGRSVLPVVEAVRIWGEAHLQRNEGRVPAQAMACDAAIETGDIIPAP</sequence>
<keyword evidence="1" id="KW-0805">Transcription regulation</keyword>
<keyword evidence="2" id="KW-0238">DNA-binding</keyword>
<dbReference type="PROSITE" id="PS51118">
    <property type="entry name" value="HTH_HXLR"/>
    <property type="match status" value="1"/>
</dbReference>